<dbReference type="RefSeq" id="WP_013460793.1">
    <property type="nucleotide sequence ID" value="NC_014762.1"/>
</dbReference>
<protein>
    <submittedName>
        <fullName evidence="2">Aminodeoxychorismate synthase, subunit I</fullName>
        <ecNumber evidence="2">2.6.1.85</ecNumber>
    </submittedName>
</protein>
<dbReference type="Proteomes" id="UP000008721">
    <property type="component" value="Chromosome"/>
</dbReference>
<dbReference type="PRINTS" id="PR00095">
    <property type="entry name" value="ANTSNTHASEI"/>
</dbReference>
<feature type="domain" description="Chorismate-utilising enzyme C-terminal" evidence="1">
    <location>
        <begin position="64"/>
        <end position="307"/>
    </location>
</feature>
<keyword evidence="2" id="KW-0032">Aminotransferase</keyword>
<dbReference type="Gene3D" id="3.60.120.10">
    <property type="entry name" value="Anthranilate synthase"/>
    <property type="match status" value="1"/>
</dbReference>
<dbReference type="InterPro" id="IPR019999">
    <property type="entry name" value="Anth_synth_I-like"/>
</dbReference>
<dbReference type="KEGG" id="sku:Sulku_1936"/>
<dbReference type="eggNOG" id="COG0147">
    <property type="taxonomic scope" value="Bacteria"/>
</dbReference>
<name>E4U239_SULKY</name>
<dbReference type="HOGENOM" id="CLU_006493_1_0_7"/>
<keyword evidence="2" id="KW-0808">Transferase</keyword>
<dbReference type="InterPro" id="IPR015890">
    <property type="entry name" value="Chorismate_C"/>
</dbReference>
<dbReference type="GO" id="GO:0000162">
    <property type="term" value="P:L-tryptophan biosynthetic process"/>
    <property type="evidence" value="ECO:0007669"/>
    <property type="project" value="TreeGrafter"/>
</dbReference>
<evidence type="ECO:0000313" key="2">
    <source>
        <dbReference type="EMBL" id="ADR34596.1"/>
    </source>
</evidence>
<dbReference type="InterPro" id="IPR005801">
    <property type="entry name" value="ADC_synthase"/>
</dbReference>
<organism evidence="2 3">
    <name type="scientific">Sulfuricurvum kujiense (strain ATCC BAA-921 / DSM 16994 / JCM 11577 / YK-1)</name>
    <dbReference type="NCBI Taxonomy" id="709032"/>
    <lineage>
        <taxon>Bacteria</taxon>
        <taxon>Pseudomonadati</taxon>
        <taxon>Campylobacterota</taxon>
        <taxon>Epsilonproteobacteria</taxon>
        <taxon>Campylobacterales</taxon>
        <taxon>Sulfurimonadaceae</taxon>
        <taxon>Sulfuricurvum</taxon>
    </lineage>
</organism>
<dbReference type="NCBIfam" id="NF005486">
    <property type="entry name" value="PRK07093.1"/>
    <property type="match status" value="1"/>
</dbReference>
<accession>E4U239</accession>
<gene>
    <name evidence="2" type="ordered locus">Sulku_1936</name>
</gene>
<dbReference type="EC" id="2.6.1.85" evidence="2"/>
<dbReference type="SUPFAM" id="SSF56322">
    <property type="entry name" value="ADC synthase"/>
    <property type="match status" value="1"/>
</dbReference>
<dbReference type="Pfam" id="PF00425">
    <property type="entry name" value="Chorismate_bind"/>
    <property type="match status" value="1"/>
</dbReference>
<evidence type="ECO:0000259" key="1">
    <source>
        <dbReference type="Pfam" id="PF00425"/>
    </source>
</evidence>
<dbReference type="EMBL" id="CP002355">
    <property type="protein sequence ID" value="ADR34596.1"/>
    <property type="molecule type" value="Genomic_DNA"/>
</dbReference>
<dbReference type="GO" id="GO:0046820">
    <property type="term" value="F:4-amino-4-deoxychorismate synthase activity"/>
    <property type="evidence" value="ECO:0007669"/>
    <property type="project" value="UniProtKB-EC"/>
</dbReference>
<proteinExistence type="predicted"/>
<reference evidence="2 3" key="1">
    <citation type="journal article" date="2012" name="Stand. Genomic Sci.">
        <title>Complete genome sequence of the sulfur compounds oxidizing chemolithoautotroph Sulfuricurvum kujiense type strain (YK-1(T)).</title>
        <authorList>
            <person name="Han C."/>
            <person name="Kotsyurbenko O."/>
            <person name="Chertkov O."/>
            <person name="Held B."/>
            <person name="Lapidus A."/>
            <person name="Nolan M."/>
            <person name="Lucas S."/>
            <person name="Hammon N."/>
            <person name="Deshpande S."/>
            <person name="Cheng J.F."/>
            <person name="Tapia R."/>
            <person name="Goodwin L.A."/>
            <person name="Pitluck S."/>
            <person name="Liolios K."/>
            <person name="Pagani I."/>
            <person name="Ivanova N."/>
            <person name="Mavromatis K."/>
            <person name="Mikhailova N."/>
            <person name="Pati A."/>
            <person name="Chen A."/>
            <person name="Palaniappan K."/>
            <person name="Land M."/>
            <person name="Hauser L."/>
            <person name="Chang Y.J."/>
            <person name="Jeffries C.D."/>
            <person name="Brambilla E.M."/>
            <person name="Rohde M."/>
            <person name="Spring S."/>
            <person name="Sikorski J."/>
            <person name="Goker M."/>
            <person name="Woyke T."/>
            <person name="Bristow J."/>
            <person name="Eisen J.A."/>
            <person name="Markowitz V."/>
            <person name="Hugenholtz P."/>
            <person name="Kyrpides N.C."/>
            <person name="Klenk H.P."/>
            <person name="Detter J.C."/>
        </authorList>
    </citation>
    <scope>NUCLEOTIDE SEQUENCE [LARGE SCALE GENOMIC DNA]</scope>
    <source>
        <strain evidence="3">ATCC BAA-921 / DSM 16994 / JCM 11577 / YK-1</strain>
    </source>
</reference>
<keyword evidence="3" id="KW-1185">Reference proteome</keyword>
<dbReference type="AlphaFoldDB" id="E4U239"/>
<dbReference type="STRING" id="709032.Sulku_1936"/>
<dbReference type="PANTHER" id="PTHR11236">
    <property type="entry name" value="AMINOBENZOATE/ANTHRANILATE SYNTHASE"/>
    <property type="match status" value="1"/>
</dbReference>
<dbReference type="OrthoDB" id="9803598at2"/>
<evidence type="ECO:0000313" key="3">
    <source>
        <dbReference type="Proteomes" id="UP000008721"/>
    </source>
</evidence>
<sequence length="311" mass="35632">MTRYFSELVSSGVPCLFYTDFTGERFHCYKIEELALHDIEFSFNSTQHPNNTPHKPFIYPIPFEEYRQKFDTVQEHIRSGNTYLLNLTQPTPIESPYNLKDIYTMAHAQYKLRVKDQFVCFSPEPFITMEGNTIHTYPMKGTIDASVPNAIDTILKDPKEFAEHTMIVDLLRNDLGMIANDIRVEQFRYITTIDTGEKKLHQVSSHICGTLGEDWRTNAGELITKLLPAGSISGTPKHKTVEIINEVEGYDRGYFTGVFGYFDGINLYSAVAIRFIENSQERLVYKSGGGITSDSNTRSEYQELIDKIYIP</sequence>
<dbReference type="PANTHER" id="PTHR11236:SF50">
    <property type="entry name" value="AMINODEOXYCHORISMATE SYNTHASE COMPONENT 1"/>
    <property type="match status" value="1"/>
</dbReference>